<dbReference type="RefSeq" id="XP_040766153.1">
    <property type="nucleotide sequence ID" value="XM_040908508.1"/>
</dbReference>
<dbReference type="GeneID" id="63825537"/>
<reference evidence="2 3" key="1">
    <citation type="journal article" date="2016" name="Mol. Biol. Evol.">
        <title>Comparative Genomics of Early-Diverging Mushroom-Forming Fungi Provides Insights into the Origins of Lignocellulose Decay Capabilities.</title>
        <authorList>
            <person name="Nagy L.G."/>
            <person name="Riley R."/>
            <person name="Tritt A."/>
            <person name="Adam C."/>
            <person name="Daum C."/>
            <person name="Floudas D."/>
            <person name="Sun H."/>
            <person name="Yadav J.S."/>
            <person name="Pangilinan J."/>
            <person name="Larsson K.H."/>
            <person name="Matsuura K."/>
            <person name="Barry K."/>
            <person name="Labutti K."/>
            <person name="Kuo R."/>
            <person name="Ohm R.A."/>
            <person name="Bhattacharya S.S."/>
            <person name="Shirouzu T."/>
            <person name="Yoshinaga Y."/>
            <person name="Martin F.M."/>
            <person name="Grigoriev I.V."/>
            <person name="Hibbett D.S."/>
        </authorList>
    </citation>
    <scope>NUCLEOTIDE SEQUENCE [LARGE SCALE GENOMIC DNA]</scope>
    <source>
        <strain evidence="2 3">93-53</strain>
    </source>
</reference>
<feature type="region of interest" description="Disordered" evidence="1">
    <location>
        <begin position="100"/>
        <end position="120"/>
    </location>
</feature>
<proteinExistence type="predicted"/>
<sequence length="366" mass="40818">MARDNKAALKFNGAGSHAVLNQPIMSRNTPTEQVLFAVLRSGISVGVLFDTQLRAFSRRTDAGQVDTLRAVFANSTALKNASEYFSRLLSTEWADIESSDSEVEYDYESDSDLEDTDDGEDVNDYVFDELPFAMRSALAADDEKSESTKSADEDVDDAFTLSKLDATLMTSSTAEVSCNIAQITRTLPAVAHKTLEAFVYYTMTGKIEFAPLKSQPPSVRREKAQAERKPFDPPLCSPKSMYRFAHMCEMDQLKNLALKDIESKLSVDNILEELFSRLTCRYLELQKLEVSYLLKNLSANLMSFIPGWIAKVASGELGPMGGDVLAILFEKLAEKVISLNDKPALKCRYCYSTNCNRRCHNCGRNF</sequence>
<evidence type="ECO:0000313" key="2">
    <source>
        <dbReference type="EMBL" id="KZT08413.1"/>
    </source>
</evidence>
<keyword evidence="3" id="KW-1185">Reference proteome</keyword>
<evidence type="ECO:0000313" key="3">
    <source>
        <dbReference type="Proteomes" id="UP000076871"/>
    </source>
</evidence>
<gene>
    <name evidence="2" type="ORF">LAESUDRAFT_723932</name>
</gene>
<evidence type="ECO:0008006" key="4">
    <source>
        <dbReference type="Google" id="ProtNLM"/>
    </source>
</evidence>
<organism evidence="2 3">
    <name type="scientific">Laetiporus sulphureus 93-53</name>
    <dbReference type="NCBI Taxonomy" id="1314785"/>
    <lineage>
        <taxon>Eukaryota</taxon>
        <taxon>Fungi</taxon>
        <taxon>Dikarya</taxon>
        <taxon>Basidiomycota</taxon>
        <taxon>Agaricomycotina</taxon>
        <taxon>Agaricomycetes</taxon>
        <taxon>Polyporales</taxon>
        <taxon>Laetiporus</taxon>
    </lineage>
</organism>
<dbReference type="STRING" id="1314785.A0A165F557"/>
<evidence type="ECO:0000256" key="1">
    <source>
        <dbReference type="SAM" id="MobiDB-lite"/>
    </source>
</evidence>
<dbReference type="InterPro" id="IPR011333">
    <property type="entry name" value="SKP1/BTB/POZ_sf"/>
</dbReference>
<accession>A0A165F557</accession>
<dbReference type="EMBL" id="KV427615">
    <property type="protein sequence ID" value="KZT08413.1"/>
    <property type="molecule type" value="Genomic_DNA"/>
</dbReference>
<dbReference type="Gene3D" id="3.30.710.10">
    <property type="entry name" value="Potassium Channel Kv1.1, Chain A"/>
    <property type="match status" value="1"/>
</dbReference>
<dbReference type="InParanoid" id="A0A165F557"/>
<dbReference type="AlphaFoldDB" id="A0A165F557"/>
<dbReference type="OrthoDB" id="6359816at2759"/>
<dbReference type="Proteomes" id="UP000076871">
    <property type="component" value="Unassembled WGS sequence"/>
</dbReference>
<name>A0A165F557_9APHY</name>
<protein>
    <recommendedName>
        <fullName evidence="4">BTB domain-containing protein</fullName>
    </recommendedName>
</protein>